<reference evidence="2" key="1">
    <citation type="submission" date="2015-08" db="EMBL/GenBank/DDBJ databases">
        <title>Vibrio galatheae sp. nov., a novel member of the Vibrionaceae family isolated from the Solomon Islands.</title>
        <authorList>
            <person name="Giubergia S."/>
            <person name="Machado H."/>
            <person name="Mateiu R.V."/>
            <person name="Gram L."/>
        </authorList>
    </citation>
    <scope>NUCLEOTIDE SEQUENCE [LARGE SCALE GENOMIC DNA]</scope>
    <source>
        <strain evidence="2">DSM 19134</strain>
    </source>
</reference>
<dbReference type="RefSeq" id="WP_025590507.1">
    <property type="nucleotide sequence ID" value="NZ_DAIPHI010000065.1"/>
</dbReference>
<dbReference type="PATRIC" id="fig|171383.3.peg.1826"/>
<name>A0A0M0I130_9VIBR</name>
<comment type="caution">
    <text evidence="1">The sequence shown here is derived from an EMBL/GenBank/DDBJ whole genome shotgun (WGS) entry which is preliminary data.</text>
</comment>
<sequence>MKKTIVAFVVVAACGTGGYFVNNLMIENVAQELIRSTERLAHDISDSYIDVQVIESKLIGDKVAQKFAIYLKDGAERHSQPVYLDHDATVALFGTKVEGQLGLPKDKGLSAEFIREVTSFNENIQYTLNPHNKSIDLQSSLNVGVINDGSRSQLKLGEINFNLVGSLEDNSSQFTISSIDFSERKESVHVGKVSLDTVVKPTLQSSIFTIDEGQLVVRKGGMNISDIQLKTEAVVSDKTSLHYNWTVGTFDLDSPDITLLSSKFGMQGSVEGLNTTTLMDLGTALESNNESRIEDLFKEILGDGIAFSNINLYLNDSSLGGHITLNKANYKTVESYEFDDLLQRSINSELDIVVTPELMDKFKVPSHARQKLWVKDENANYTTKLKTALGKVTINDIEVN</sequence>
<evidence type="ECO:0008006" key="3">
    <source>
        <dbReference type="Google" id="ProtNLM"/>
    </source>
</evidence>
<dbReference type="Proteomes" id="UP000037530">
    <property type="component" value="Unassembled WGS sequence"/>
</dbReference>
<organism evidence="1 2">
    <name type="scientific">Vibrio hepatarius</name>
    <dbReference type="NCBI Taxonomy" id="171383"/>
    <lineage>
        <taxon>Bacteria</taxon>
        <taxon>Pseudomonadati</taxon>
        <taxon>Pseudomonadota</taxon>
        <taxon>Gammaproteobacteria</taxon>
        <taxon>Vibrionales</taxon>
        <taxon>Vibrionaceae</taxon>
        <taxon>Vibrio</taxon>
        <taxon>Vibrio oreintalis group</taxon>
    </lineage>
</organism>
<protein>
    <recommendedName>
        <fullName evidence="3">DUF945 family protein</fullName>
    </recommendedName>
</protein>
<evidence type="ECO:0000313" key="1">
    <source>
        <dbReference type="EMBL" id="KOO08015.1"/>
    </source>
</evidence>
<accession>A0A0M0I130</accession>
<dbReference type="EMBL" id="LHPI01000006">
    <property type="protein sequence ID" value="KOO08015.1"/>
    <property type="molecule type" value="Genomic_DNA"/>
</dbReference>
<dbReference type="AlphaFoldDB" id="A0A0M0I130"/>
<keyword evidence="2" id="KW-1185">Reference proteome</keyword>
<gene>
    <name evidence="1" type="ORF">AKJ31_08890</name>
</gene>
<dbReference type="OrthoDB" id="5906673at2"/>
<proteinExistence type="predicted"/>
<evidence type="ECO:0000313" key="2">
    <source>
        <dbReference type="Proteomes" id="UP000037530"/>
    </source>
</evidence>